<evidence type="ECO:0000313" key="1">
    <source>
        <dbReference type="EMBL" id="CAD7233569.1"/>
    </source>
</evidence>
<accession>A0A7R8WS84</accession>
<gene>
    <name evidence="1" type="ORF">CTOB1V02_LOCUS11390</name>
</gene>
<dbReference type="EMBL" id="OB666534">
    <property type="protein sequence ID" value="CAD7233569.1"/>
    <property type="molecule type" value="Genomic_DNA"/>
</dbReference>
<name>A0A7R8WS84_9CRUS</name>
<dbReference type="AlphaFoldDB" id="A0A7R8WS84"/>
<reference evidence="1" key="1">
    <citation type="submission" date="2020-11" db="EMBL/GenBank/DDBJ databases">
        <authorList>
            <person name="Tran Van P."/>
        </authorList>
    </citation>
    <scope>NUCLEOTIDE SEQUENCE</scope>
</reference>
<feature type="non-terminal residue" evidence="1">
    <location>
        <position position="1"/>
    </location>
</feature>
<proteinExistence type="predicted"/>
<organism evidence="1">
    <name type="scientific">Cyprideis torosa</name>
    <dbReference type="NCBI Taxonomy" id="163714"/>
    <lineage>
        <taxon>Eukaryota</taxon>
        <taxon>Metazoa</taxon>
        <taxon>Ecdysozoa</taxon>
        <taxon>Arthropoda</taxon>
        <taxon>Crustacea</taxon>
        <taxon>Oligostraca</taxon>
        <taxon>Ostracoda</taxon>
        <taxon>Podocopa</taxon>
        <taxon>Podocopida</taxon>
        <taxon>Cytherocopina</taxon>
        <taxon>Cytheroidea</taxon>
        <taxon>Cytherideidae</taxon>
        <taxon>Cyprideis</taxon>
    </lineage>
</organism>
<sequence length="88" mass="9771">KKTVPELKSASEEELVDAAVQKLKESGVSFERRTRRQDEEGAKFSLNVADMLRDAEGYLAPVAPEDTEGISATGEEDQQDPVLRFRTC</sequence>
<protein>
    <submittedName>
        <fullName evidence="1">Uncharacterized protein</fullName>
    </submittedName>
</protein>